<feature type="domain" description="SGNH hydrolase-type esterase" evidence="2">
    <location>
        <begin position="312"/>
        <end position="479"/>
    </location>
</feature>
<dbReference type="Pfam" id="PF13472">
    <property type="entry name" value="Lipase_GDSL_2"/>
    <property type="match status" value="1"/>
</dbReference>
<dbReference type="InterPro" id="IPR013830">
    <property type="entry name" value="SGNH_hydro"/>
</dbReference>
<dbReference type="RefSeq" id="WP_115152304.1">
    <property type="nucleotide sequence ID" value="NZ_UGPP01000001.1"/>
</dbReference>
<keyword evidence="3" id="KW-0378">Hydrolase</keyword>
<sequence>MKLKKFFIRTVLAVSILNFMNVNLTFAQVPSKQALVQTKEAKIKTDKMENTGNIGNDKDKKEKTTILAKEENIIPSKTLDNATENKIENVEFKSAILNWPEIPNAVMYELIVKNIDTQEVLFTKYNIYASGYQLDNSEVDLSQNLKWQVRGLDENKVPVSDYTKPRLLHKGEMYKLNWQNKGDEYKLEDFSRREYTTYLVAKDVEISPLKITTHFDKMDYMPVYPVYSWVPVKNADHYKIDVFYVPKYDFNNIEKIASYTCPQGMDYYDNKAYTKKGLYFFNVQAYDKNNHKLAEAKNSYFTVKQDNVKVAALGDSITHGGGAVSTPPSATLYNWETYANLPVLNIGFSGNLTSNMLNRFDNDVLSFNPKILVIMGGVNDIRTGVKAETVINNLTSIKQKCQQHNIIPVFLTVTSVNPPRMKSVINLDISEGWDKERLKINEWIEKQPYHVDVASGLMDEQGYLADNMTTDGLHPDFEGKKHIGELVGDYLRANFPDIVNN</sequence>
<evidence type="ECO:0000259" key="2">
    <source>
        <dbReference type="Pfam" id="PF13472"/>
    </source>
</evidence>
<accession>A0A378NV84</accession>
<dbReference type="GO" id="GO:0008233">
    <property type="term" value="F:peptidase activity"/>
    <property type="evidence" value="ECO:0007669"/>
    <property type="project" value="UniProtKB-KW"/>
</dbReference>
<evidence type="ECO:0000313" key="3">
    <source>
        <dbReference type="EMBL" id="STY72282.1"/>
    </source>
</evidence>
<dbReference type="InterPro" id="IPR051532">
    <property type="entry name" value="Ester_Hydrolysis_Enzymes"/>
</dbReference>
<dbReference type="EMBL" id="UGPP01000001">
    <property type="protein sequence ID" value="STY72282.1"/>
    <property type="molecule type" value="Genomic_DNA"/>
</dbReference>
<organism evidence="3 4">
    <name type="scientific">Megamonas hypermegale</name>
    <dbReference type="NCBI Taxonomy" id="158847"/>
    <lineage>
        <taxon>Bacteria</taxon>
        <taxon>Bacillati</taxon>
        <taxon>Bacillota</taxon>
        <taxon>Negativicutes</taxon>
        <taxon>Selenomonadales</taxon>
        <taxon>Selenomonadaceae</taxon>
        <taxon>Megamonas</taxon>
    </lineage>
</organism>
<evidence type="ECO:0000313" key="4">
    <source>
        <dbReference type="Proteomes" id="UP000255234"/>
    </source>
</evidence>
<dbReference type="Proteomes" id="UP000255234">
    <property type="component" value="Unassembled WGS sequence"/>
</dbReference>
<dbReference type="GO" id="GO:0006508">
    <property type="term" value="P:proteolysis"/>
    <property type="evidence" value="ECO:0007669"/>
    <property type="project" value="UniProtKB-KW"/>
</dbReference>
<gene>
    <name evidence="3" type="ORF">NCTC10571_02475</name>
</gene>
<dbReference type="Gene3D" id="3.40.50.1110">
    <property type="entry name" value="SGNH hydrolase"/>
    <property type="match status" value="1"/>
</dbReference>
<reference evidence="3 4" key="1">
    <citation type="submission" date="2018-06" db="EMBL/GenBank/DDBJ databases">
        <authorList>
            <consortium name="Pathogen Informatics"/>
            <person name="Doyle S."/>
        </authorList>
    </citation>
    <scope>NUCLEOTIDE SEQUENCE [LARGE SCALE GENOMIC DNA]</scope>
    <source>
        <strain evidence="3 4">NCTC10571</strain>
    </source>
</reference>
<dbReference type="InterPro" id="IPR036514">
    <property type="entry name" value="SGNH_hydro_sf"/>
</dbReference>
<dbReference type="SUPFAM" id="SSF52266">
    <property type="entry name" value="SGNH hydrolase"/>
    <property type="match status" value="1"/>
</dbReference>
<dbReference type="PANTHER" id="PTHR30383:SF5">
    <property type="entry name" value="SGNH HYDROLASE-TYPE ESTERASE DOMAIN-CONTAINING PROTEIN"/>
    <property type="match status" value="1"/>
</dbReference>
<dbReference type="AlphaFoldDB" id="A0A378NV84"/>
<dbReference type="PANTHER" id="PTHR30383">
    <property type="entry name" value="THIOESTERASE 1/PROTEASE 1/LYSOPHOSPHOLIPASE L1"/>
    <property type="match status" value="1"/>
</dbReference>
<protein>
    <submittedName>
        <fullName evidence="3">Multifunctional acyl-CoA thioesterase I and protease I and lysophospholipase L1</fullName>
    </submittedName>
</protein>
<feature type="chain" id="PRO_5016886709" evidence="1">
    <location>
        <begin position="28"/>
        <end position="501"/>
    </location>
</feature>
<evidence type="ECO:0000256" key="1">
    <source>
        <dbReference type="SAM" id="SignalP"/>
    </source>
</evidence>
<name>A0A378NV84_9FIRM</name>
<proteinExistence type="predicted"/>
<keyword evidence="3" id="KW-0645">Protease</keyword>
<feature type="signal peptide" evidence="1">
    <location>
        <begin position="1"/>
        <end position="27"/>
    </location>
</feature>
<keyword evidence="1" id="KW-0732">Signal</keyword>
<dbReference type="GO" id="GO:0004622">
    <property type="term" value="F:phosphatidylcholine lysophospholipase activity"/>
    <property type="evidence" value="ECO:0007669"/>
    <property type="project" value="TreeGrafter"/>
</dbReference>